<dbReference type="RefSeq" id="WP_165904770.1">
    <property type="nucleotide sequence ID" value="NZ_BHVV01000003.1"/>
</dbReference>
<dbReference type="GO" id="GO:0009289">
    <property type="term" value="C:pilus"/>
    <property type="evidence" value="ECO:0007669"/>
    <property type="project" value="InterPro"/>
</dbReference>
<dbReference type="Proteomes" id="UP000268908">
    <property type="component" value="Unassembled WGS sequence"/>
</dbReference>
<dbReference type="GO" id="GO:0007155">
    <property type="term" value="P:cell adhesion"/>
    <property type="evidence" value="ECO:0007669"/>
    <property type="project" value="InterPro"/>
</dbReference>
<evidence type="ECO:0000313" key="3">
    <source>
        <dbReference type="EMBL" id="RLJ63714.1"/>
    </source>
</evidence>
<keyword evidence="3" id="KW-0946">Virion</keyword>
<dbReference type="Pfam" id="PF05229">
    <property type="entry name" value="SCPU"/>
    <property type="match status" value="1"/>
</dbReference>
<dbReference type="EMBL" id="RCCI01000006">
    <property type="protein sequence ID" value="RLJ63714.1"/>
    <property type="molecule type" value="Genomic_DNA"/>
</dbReference>
<sequence>MLALGLIGIGANALAADTATVVVGATVLSKSNCKFNAPGTATLAFGNVDPASGSPATASTSLVLRCGGAAASATFNLTHDSGQWETAPNANRMKHATASPAEYMAYTLTLTPQSATIPKNTDQTITIDGSIAPADFQNASMGSYADSVVITLNP</sequence>
<evidence type="ECO:0000313" key="4">
    <source>
        <dbReference type="Proteomes" id="UP000268908"/>
    </source>
</evidence>
<evidence type="ECO:0000256" key="1">
    <source>
        <dbReference type="SAM" id="SignalP"/>
    </source>
</evidence>
<feature type="domain" description="Spore coat protein U/FanG" evidence="2">
    <location>
        <begin position="19"/>
        <end position="151"/>
    </location>
</feature>
<comment type="caution">
    <text evidence="3">The sequence shown here is derived from an EMBL/GenBank/DDBJ whole genome shotgun (WGS) entry which is preliminary data.</text>
</comment>
<dbReference type="Gene3D" id="2.60.40.1090">
    <property type="entry name" value="Fimbrial-type adhesion domain"/>
    <property type="match status" value="1"/>
</dbReference>
<keyword evidence="1" id="KW-0732">Signal</keyword>
<feature type="signal peptide" evidence="1">
    <location>
        <begin position="1"/>
        <end position="15"/>
    </location>
</feature>
<dbReference type="InterPro" id="IPR036937">
    <property type="entry name" value="Adhesion_dom_fimbrial_sf"/>
</dbReference>
<protein>
    <submittedName>
        <fullName evidence="3">Spore coat protein U-like protein</fullName>
    </submittedName>
</protein>
<dbReference type="AlphaFoldDB" id="A0A497XAX6"/>
<dbReference type="InterPro" id="IPR007893">
    <property type="entry name" value="Spore_coat_U/FanG"/>
</dbReference>
<accession>A0A497XAX6</accession>
<feature type="chain" id="PRO_5019837201" evidence="1">
    <location>
        <begin position="16"/>
        <end position="154"/>
    </location>
</feature>
<keyword evidence="3" id="KW-0167">Capsid protein</keyword>
<reference evidence="3 4" key="1">
    <citation type="submission" date="2018-10" db="EMBL/GenBank/DDBJ databases">
        <title>Genomic Encyclopedia of Type Strains, Phase IV (KMG-IV): sequencing the most valuable type-strain genomes for metagenomic binning, comparative biology and taxonomic classification.</title>
        <authorList>
            <person name="Goeker M."/>
        </authorList>
    </citation>
    <scope>NUCLEOTIDE SEQUENCE [LARGE SCALE GENOMIC DNA]</scope>
    <source>
        <strain evidence="3 4">DSM 26916</strain>
    </source>
</reference>
<gene>
    <name evidence="3" type="ORF">DFR35_2346</name>
</gene>
<name>A0A497XAX6_9PROT</name>
<evidence type="ECO:0000259" key="2">
    <source>
        <dbReference type="Pfam" id="PF05229"/>
    </source>
</evidence>
<organism evidence="3 4">
    <name type="scientific">Sulfurisoma sediminicola</name>
    <dbReference type="NCBI Taxonomy" id="1381557"/>
    <lineage>
        <taxon>Bacteria</taxon>
        <taxon>Pseudomonadati</taxon>
        <taxon>Pseudomonadota</taxon>
        <taxon>Betaproteobacteria</taxon>
        <taxon>Nitrosomonadales</taxon>
        <taxon>Sterolibacteriaceae</taxon>
        <taxon>Sulfurisoma</taxon>
    </lineage>
</organism>
<keyword evidence="4" id="KW-1185">Reference proteome</keyword>
<proteinExistence type="predicted"/>